<dbReference type="EMBL" id="BGPR01028928">
    <property type="protein sequence ID" value="GBO00386.1"/>
    <property type="molecule type" value="Genomic_DNA"/>
</dbReference>
<evidence type="ECO:0000313" key="1">
    <source>
        <dbReference type="EMBL" id="GBO00386.1"/>
    </source>
</evidence>
<keyword evidence="2" id="KW-1185">Reference proteome</keyword>
<evidence type="ECO:0000313" key="2">
    <source>
        <dbReference type="Proteomes" id="UP000499080"/>
    </source>
</evidence>
<accession>A0A4Y2TMS4</accession>
<comment type="caution">
    <text evidence="1">The sequence shown here is derived from an EMBL/GenBank/DDBJ whole genome shotgun (WGS) entry which is preliminary data.</text>
</comment>
<gene>
    <name evidence="1" type="ORF">AVEN_269467_1</name>
</gene>
<proteinExistence type="predicted"/>
<name>A0A4Y2TMS4_ARAVE</name>
<protein>
    <submittedName>
        <fullName evidence="1">Uncharacterized protein</fullName>
    </submittedName>
</protein>
<dbReference type="AlphaFoldDB" id="A0A4Y2TMS4"/>
<sequence>MISPSCHGSMNTKHPTKHNRRVPKIALEIIRSICMEQQVNDHWPLAIRPRVGCGRGWPVPGRKTFHPAEPKMRRKLTLGGWAALFNWGESADFPNYLIPLVSGVEERVFGRNFITISNGNGMAEAAADDIGKESVAS</sequence>
<dbReference type="Proteomes" id="UP000499080">
    <property type="component" value="Unassembled WGS sequence"/>
</dbReference>
<organism evidence="1 2">
    <name type="scientific">Araneus ventricosus</name>
    <name type="common">Orbweaver spider</name>
    <name type="synonym">Epeira ventricosa</name>
    <dbReference type="NCBI Taxonomy" id="182803"/>
    <lineage>
        <taxon>Eukaryota</taxon>
        <taxon>Metazoa</taxon>
        <taxon>Ecdysozoa</taxon>
        <taxon>Arthropoda</taxon>
        <taxon>Chelicerata</taxon>
        <taxon>Arachnida</taxon>
        <taxon>Araneae</taxon>
        <taxon>Araneomorphae</taxon>
        <taxon>Entelegynae</taxon>
        <taxon>Araneoidea</taxon>
        <taxon>Araneidae</taxon>
        <taxon>Araneus</taxon>
    </lineage>
</organism>
<reference evidence="1 2" key="1">
    <citation type="journal article" date="2019" name="Sci. Rep.">
        <title>Orb-weaving spider Araneus ventricosus genome elucidates the spidroin gene catalogue.</title>
        <authorList>
            <person name="Kono N."/>
            <person name="Nakamura H."/>
            <person name="Ohtoshi R."/>
            <person name="Moran D.A.P."/>
            <person name="Shinohara A."/>
            <person name="Yoshida Y."/>
            <person name="Fujiwara M."/>
            <person name="Mori M."/>
            <person name="Tomita M."/>
            <person name="Arakawa K."/>
        </authorList>
    </citation>
    <scope>NUCLEOTIDE SEQUENCE [LARGE SCALE GENOMIC DNA]</scope>
</reference>